<dbReference type="OrthoDB" id="427504at2759"/>
<dbReference type="EMBL" id="CAJNNV010021903">
    <property type="protein sequence ID" value="CAE8607609.1"/>
    <property type="molecule type" value="Genomic_DNA"/>
</dbReference>
<accession>A0A813F371</accession>
<dbReference type="InterPro" id="IPR043154">
    <property type="entry name" value="Sec-1-like_dom1"/>
</dbReference>
<evidence type="ECO:0000256" key="1">
    <source>
        <dbReference type="ARBA" id="ARBA00009884"/>
    </source>
</evidence>
<name>A0A813F371_POLGL</name>
<dbReference type="OMA" id="QICELCF"/>
<comment type="similarity">
    <text evidence="1">Belongs to the STXBP/unc-18/SEC1 family.</text>
</comment>
<dbReference type="Gene3D" id="3.40.50.2060">
    <property type="match status" value="1"/>
</dbReference>
<dbReference type="Gene3D" id="3.90.830.10">
    <property type="entry name" value="Syntaxin Binding Protein 1, Chain A, domain 2"/>
    <property type="match status" value="1"/>
</dbReference>
<evidence type="ECO:0000256" key="2">
    <source>
        <dbReference type="SAM" id="MobiDB-lite"/>
    </source>
</evidence>
<proteinExistence type="inferred from homology"/>
<evidence type="ECO:0000313" key="3">
    <source>
        <dbReference type="EMBL" id="CAE8607609.1"/>
    </source>
</evidence>
<dbReference type="SUPFAM" id="SSF56815">
    <property type="entry name" value="Sec1/munc18-like (SM) proteins"/>
    <property type="match status" value="1"/>
</dbReference>
<protein>
    <submittedName>
        <fullName evidence="3">Uncharacterized protein</fullName>
    </submittedName>
</protein>
<dbReference type="InterPro" id="IPR036045">
    <property type="entry name" value="Sec1-like_sf"/>
</dbReference>
<feature type="non-terminal residue" evidence="3">
    <location>
        <position position="687"/>
    </location>
</feature>
<organism evidence="3 4">
    <name type="scientific">Polarella glacialis</name>
    <name type="common">Dinoflagellate</name>
    <dbReference type="NCBI Taxonomy" id="89957"/>
    <lineage>
        <taxon>Eukaryota</taxon>
        <taxon>Sar</taxon>
        <taxon>Alveolata</taxon>
        <taxon>Dinophyceae</taxon>
        <taxon>Suessiales</taxon>
        <taxon>Suessiaceae</taxon>
        <taxon>Polarella</taxon>
    </lineage>
</organism>
<sequence length="687" mass="74889">MSLLRELCRCRLLECLVRHIQQPAPVDSSQGHRRAYMVLVTDAMTLRLVQRICQLHDLIEEGVCMVERIDADRQAMPGFEALYFLEPSAENVDWLVKDLSGRAPKYHGFHVFFSHRLEDNLLQRLANFAEAVGRVSTFAELNLSILAYDSRSFHLDDEGAALRWILGGALPSSAQLRESGCRLATLFTVLSQEPTVFFAARSAGRSCERLAREVCTRLDEMEARGTAPWRRATSRSDRGSCSLLIVDRSIDWMPLLVHDMHYEALLHDLLEGQGADLSEGRFSFTDRTATRADRATTAAATTAATIPTTAATTRATRATRATTDRTDRADGSTKHAVLGEEKDALWDQYRHMAMYAVNDLVVNEVRVWSQKDEEMRARGDGRRASTAQMVSSTLSALHALPEHKERFRKLQVHSQICELCFQVIKSQKLVDLAAFEQDLATGVTSTGSRLDRRAVDKELLQYLQDPELSQSLKLRLLLLYEATEAAAGSYPVESLSGDGCLVGAAGQHQQLLHRQQQLLDLASAQLGPKVARQLRMLCWPQAQQPVPRESAERRRQYFRDRARQLATGGPSAHGSCDAGNSGGAVGSSSHSSAAGGAASSGGGSGQSYGAPVSGGLGSPRAARLRRWEPRLLGLLGELSAGALDPAEFPSLRRAPAAASAAPSVGRGGVASVAIFVVGGITLPEIRA</sequence>
<dbReference type="Gene3D" id="3.40.50.1910">
    <property type="match status" value="2"/>
</dbReference>
<dbReference type="Gene3D" id="1.25.40.60">
    <property type="match status" value="1"/>
</dbReference>
<comment type="caution">
    <text evidence="3">The sequence shown here is derived from an EMBL/GenBank/DDBJ whole genome shotgun (WGS) entry which is preliminary data.</text>
</comment>
<dbReference type="AlphaFoldDB" id="A0A813F371"/>
<feature type="region of interest" description="Disordered" evidence="2">
    <location>
        <begin position="312"/>
        <end position="332"/>
    </location>
</feature>
<dbReference type="InterPro" id="IPR001619">
    <property type="entry name" value="Sec1-like"/>
</dbReference>
<keyword evidence="4" id="KW-1185">Reference proteome</keyword>
<dbReference type="GO" id="GO:0016192">
    <property type="term" value="P:vesicle-mediated transport"/>
    <property type="evidence" value="ECO:0007669"/>
    <property type="project" value="InterPro"/>
</dbReference>
<gene>
    <name evidence="3" type="ORF">PGLA1383_LOCUS25527</name>
</gene>
<feature type="compositionally biased region" description="Gly residues" evidence="2">
    <location>
        <begin position="598"/>
        <end position="617"/>
    </location>
</feature>
<dbReference type="InterPro" id="IPR043127">
    <property type="entry name" value="Sec-1-like_dom3a"/>
</dbReference>
<feature type="compositionally biased region" description="Low complexity" evidence="2">
    <location>
        <begin position="586"/>
        <end position="597"/>
    </location>
</feature>
<dbReference type="PIRSF" id="PIRSF005715">
    <property type="entry name" value="VPS45_Sec1"/>
    <property type="match status" value="1"/>
</dbReference>
<reference evidence="3" key="1">
    <citation type="submission" date="2021-02" db="EMBL/GenBank/DDBJ databases">
        <authorList>
            <person name="Dougan E. K."/>
            <person name="Rhodes N."/>
            <person name="Thang M."/>
            <person name="Chan C."/>
        </authorList>
    </citation>
    <scope>NUCLEOTIDE SEQUENCE</scope>
</reference>
<dbReference type="PANTHER" id="PTHR11679">
    <property type="entry name" value="VESICLE PROTEIN SORTING-ASSOCIATED"/>
    <property type="match status" value="1"/>
</dbReference>
<feature type="compositionally biased region" description="Basic and acidic residues" evidence="2">
    <location>
        <begin position="322"/>
        <end position="332"/>
    </location>
</feature>
<dbReference type="Proteomes" id="UP000654075">
    <property type="component" value="Unassembled WGS sequence"/>
</dbReference>
<feature type="compositionally biased region" description="Low complexity" evidence="2">
    <location>
        <begin position="312"/>
        <end position="321"/>
    </location>
</feature>
<dbReference type="InterPro" id="IPR027482">
    <property type="entry name" value="Sec1-like_dom2"/>
</dbReference>
<dbReference type="Pfam" id="PF00995">
    <property type="entry name" value="Sec1"/>
    <property type="match status" value="1"/>
</dbReference>
<feature type="region of interest" description="Disordered" evidence="2">
    <location>
        <begin position="565"/>
        <end position="619"/>
    </location>
</feature>
<evidence type="ECO:0000313" key="4">
    <source>
        <dbReference type="Proteomes" id="UP000654075"/>
    </source>
</evidence>